<feature type="binding site" evidence="2">
    <location>
        <position position="40"/>
    </location>
    <ligand>
        <name>Fe cation</name>
        <dbReference type="ChEBI" id="CHEBI:24875"/>
        <label>1</label>
    </ligand>
</feature>
<dbReference type="GO" id="GO:0046872">
    <property type="term" value="F:metal ion binding"/>
    <property type="evidence" value="ECO:0007669"/>
    <property type="project" value="UniProtKB-KW"/>
</dbReference>
<dbReference type="NCBIfam" id="TIGR00282">
    <property type="entry name" value="TIGR00282 family metallophosphoesterase"/>
    <property type="match status" value="1"/>
</dbReference>
<feature type="active site" description="Proton donor" evidence="1">
    <location>
        <position position="68"/>
    </location>
</feature>
<feature type="binding site" evidence="2">
    <location>
        <position position="8"/>
    </location>
    <ligand>
        <name>Fe cation</name>
        <dbReference type="ChEBI" id="CHEBI:24875"/>
        <label>1</label>
    </ligand>
</feature>
<organism evidence="3 4">
    <name type="scientific">Candidatus Kerfeldbacteria bacterium CG08_land_8_20_14_0_20_43_14</name>
    <dbReference type="NCBI Taxonomy" id="2014246"/>
    <lineage>
        <taxon>Bacteria</taxon>
        <taxon>Candidatus Kerfeldiibacteriota</taxon>
    </lineage>
</organism>
<reference evidence="4" key="1">
    <citation type="submission" date="2017-09" db="EMBL/GenBank/DDBJ databases">
        <title>Depth-based differentiation of microbial function through sediment-hosted aquifers and enrichment of novel symbionts in the deep terrestrial subsurface.</title>
        <authorList>
            <person name="Probst A.J."/>
            <person name="Ladd B."/>
            <person name="Jarett J.K."/>
            <person name="Geller-Mcgrath D.E."/>
            <person name="Sieber C.M.K."/>
            <person name="Emerson J.B."/>
            <person name="Anantharaman K."/>
            <person name="Thomas B.C."/>
            <person name="Malmstrom R."/>
            <person name="Stieglmeier M."/>
            <person name="Klingl A."/>
            <person name="Woyke T."/>
            <person name="Ryan C.M."/>
            <person name="Banfield J.F."/>
        </authorList>
    </citation>
    <scope>NUCLEOTIDE SEQUENCE [LARGE SCALE GENOMIC DNA]</scope>
</reference>
<dbReference type="InterPro" id="IPR005235">
    <property type="entry name" value="YmdB-like"/>
</dbReference>
<feature type="binding site" evidence="2">
    <location>
        <position position="39"/>
    </location>
    <ligand>
        <name>Fe cation</name>
        <dbReference type="ChEBI" id="CHEBI:24875"/>
        <label>1</label>
    </ligand>
</feature>
<dbReference type="Proteomes" id="UP000236845">
    <property type="component" value="Unassembled WGS sequence"/>
</dbReference>
<gene>
    <name evidence="3" type="ORF">COT26_00150</name>
</gene>
<evidence type="ECO:0000313" key="3">
    <source>
        <dbReference type="EMBL" id="PIS41030.1"/>
    </source>
</evidence>
<dbReference type="PANTHER" id="PTHR36303">
    <property type="entry name" value="2',3'-CYCLIC-NUCLEOTIDE 2'-PHOSPHODIESTERASE"/>
    <property type="match status" value="1"/>
</dbReference>
<dbReference type="InterPro" id="IPR029052">
    <property type="entry name" value="Metallo-depent_PP-like"/>
</dbReference>
<dbReference type="PANTHER" id="PTHR36303:SF1">
    <property type="entry name" value="2',3'-CYCLIC-NUCLEOTIDE 2'-PHOSPHODIESTERASE"/>
    <property type="match status" value="1"/>
</dbReference>
<dbReference type="AlphaFoldDB" id="A0A2H0YRD5"/>
<sequence length="260" mass="28196">MNILFIGDIVGKPGRLAVQKVLPKLKKLKKIDLVIANVENLAHGLGITQKTWVEMKNAGVDVGTSGDHVFNKTDVNPILNDPDSRLIRPANAFEDMPGNGYLNLVIKKKRVLVINLLGQVFITKEAKSPFDAADLLLSNNSGDIIFVDMHAEATSEKVAIGWHLDGRATAVVGSHTHVPTSDTRILPGGTAYVSDAGMCGLRDGIIGVDRAVIMPRFLTGEKQPHEIAEHGPAVFNSVLIEINSKNKASKIIRLDKEFEV</sequence>
<keyword evidence="2" id="KW-0479">Metal-binding</keyword>
<feature type="binding site" evidence="2">
    <location>
        <position position="150"/>
    </location>
    <ligand>
        <name>Fe cation</name>
        <dbReference type="ChEBI" id="CHEBI:24875"/>
        <label>2</label>
    </ligand>
</feature>
<evidence type="ECO:0000256" key="2">
    <source>
        <dbReference type="PIRSR" id="PIRSR004789-51"/>
    </source>
</evidence>
<proteinExistence type="predicted"/>
<evidence type="ECO:0000256" key="1">
    <source>
        <dbReference type="PIRSR" id="PIRSR004789-50"/>
    </source>
</evidence>
<protein>
    <submittedName>
        <fullName evidence="3">TIGR00282 family metallophosphoesterase</fullName>
    </submittedName>
</protein>
<dbReference type="Gene3D" id="3.60.21.10">
    <property type="match status" value="1"/>
</dbReference>
<name>A0A2H0YRD5_9BACT</name>
<dbReference type="SUPFAM" id="SSF56300">
    <property type="entry name" value="Metallo-dependent phosphatases"/>
    <property type="match status" value="1"/>
</dbReference>
<feature type="binding site" evidence="2">
    <location>
        <position position="175"/>
    </location>
    <ligand>
        <name>Fe cation</name>
        <dbReference type="ChEBI" id="CHEBI:24875"/>
        <label>2</label>
    </ligand>
</feature>
<accession>A0A2H0YRD5</accession>
<dbReference type="Pfam" id="PF13277">
    <property type="entry name" value="YmdB"/>
    <property type="match status" value="1"/>
</dbReference>
<dbReference type="GO" id="GO:0004113">
    <property type="term" value="F:2',3'-cyclic-nucleotide 3'-phosphodiesterase activity"/>
    <property type="evidence" value="ECO:0007669"/>
    <property type="project" value="TreeGrafter"/>
</dbReference>
<feature type="binding site" evidence="2">
    <location>
        <position position="177"/>
    </location>
    <ligand>
        <name>Fe cation</name>
        <dbReference type="ChEBI" id="CHEBI:24875"/>
        <label>1</label>
    </ligand>
</feature>
<feature type="binding site" evidence="2">
    <location>
        <position position="67"/>
    </location>
    <ligand>
        <name>Fe cation</name>
        <dbReference type="ChEBI" id="CHEBI:24875"/>
        <label>2</label>
    </ligand>
</feature>
<evidence type="ECO:0000313" key="4">
    <source>
        <dbReference type="Proteomes" id="UP000236845"/>
    </source>
</evidence>
<dbReference type="PIRSF" id="PIRSF004789">
    <property type="entry name" value="DR1281"/>
    <property type="match status" value="1"/>
</dbReference>
<comment type="caution">
    <text evidence="3">The sequence shown here is derived from an EMBL/GenBank/DDBJ whole genome shotgun (WGS) entry which is preliminary data.</text>
</comment>
<dbReference type="EMBL" id="PEXW01000003">
    <property type="protein sequence ID" value="PIS41030.1"/>
    <property type="molecule type" value="Genomic_DNA"/>
</dbReference>
<feature type="binding site" evidence="2">
    <location>
        <position position="39"/>
    </location>
    <ligand>
        <name>Fe cation</name>
        <dbReference type="ChEBI" id="CHEBI:24875"/>
        <label>2</label>
    </ligand>
</feature>